<dbReference type="EMBL" id="MCGO01000008">
    <property type="protein sequence ID" value="ORY49993.1"/>
    <property type="molecule type" value="Genomic_DNA"/>
</dbReference>
<dbReference type="OrthoDB" id="407221at2759"/>
<evidence type="ECO:0000256" key="1">
    <source>
        <dbReference type="ARBA" id="ARBA00006668"/>
    </source>
</evidence>
<name>A0A1Y2CSN9_9FUNG</name>
<keyword evidence="5" id="KW-1185">Reference proteome</keyword>
<sequence>MVVKLRLARWGVRHNPFYGVVVANARAPRDGRHLERVGTYNPVPDVDKVKHVELNYDRIKYWLGVGAQPTDRVAWILAKAGLMPLTPIQQQRTGHVSLTDRKTWKVKIVDSAGTERVVAQDEARRLTAAGSPAHKFLENVAKGTVAPPAKLLSREAVDISKAPKAPLSASERLLVLREMLGVY</sequence>
<dbReference type="PANTHER" id="PTHR12919">
    <property type="entry name" value="30S RIBOSOMAL PROTEIN S16"/>
    <property type="match status" value="1"/>
</dbReference>
<dbReference type="Pfam" id="PF00886">
    <property type="entry name" value="Ribosomal_S16"/>
    <property type="match status" value="1"/>
</dbReference>
<dbReference type="InterPro" id="IPR000307">
    <property type="entry name" value="Ribosomal_bS16"/>
</dbReference>
<dbReference type="Gene3D" id="3.30.1320.10">
    <property type="match status" value="1"/>
</dbReference>
<evidence type="ECO:0000256" key="3">
    <source>
        <dbReference type="ARBA" id="ARBA00023274"/>
    </source>
</evidence>
<dbReference type="STRING" id="329046.A0A1Y2CSN9"/>
<dbReference type="NCBIfam" id="TIGR00002">
    <property type="entry name" value="S16"/>
    <property type="match status" value="1"/>
</dbReference>
<evidence type="ECO:0000313" key="5">
    <source>
        <dbReference type="Proteomes" id="UP000193642"/>
    </source>
</evidence>
<evidence type="ECO:0000313" key="4">
    <source>
        <dbReference type="EMBL" id="ORY49993.1"/>
    </source>
</evidence>
<comment type="caution">
    <text evidence="4">The sequence shown here is derived from an EMBL/GenBank/DDBJ whole genome shotgun (WGS) entry which is preliminary data.</text>
</comment>
<dbReference type="AlphaFoldDB" id="A0A1Y2CSN9"/>
<accession>A0A1Y2CSN9</accession>
<dbReference type="GO" id="GO:0032543">
    <property type="term" value="P:mitochondrial translation"/>
    <property type="evidence" value="ECO:0007669"/>
    <property type="project" value="TreeGrafter"/>
</dbReference>
<keyword evidence="3" id="KW-0687">Ribonucleoprotein</keyword>
<dbReference type="HAMAP" id="MF_00385">
    <property type="entry name" value="Ribosomal_bS16"/>
    <property type="match status" value="1"/>
</dbReference>
<comment type="similarity">
    <text evidence="1">Belongs to the bacterial ribosomal protein bS16 family.</text>
</comment>
<evidence type="ECO:0000256" key="2">
    <source>
        <dbReference type="ARBA" id="ARBA00022980"/>
    </source>
</evidence>
<reference evidence="4 5" key="1">
    <citation type="submission" date="2016-07" db="EMBL/GenBank/DDBJ databases">
        <title>Pervasive Adenine N6-methylation of Active Genes in Fungi.</title>
        <authorList>
            <consortium name="DOE Joint Genome Institute"/>
            <person name="Mondo S.J."/>
            <person name="Dannebaum R.O."/>
            <person name="Kuo R.C."/>
            <person name="Labutti K."/>
            <person name="Haridas S."/>
            <person name="Kuo A."/>
            <person name="Salamov A."/>
            <person name="Ahrendt S.R."/>
            <person name="Lipzen A."/>
            <person name="Sullivan W."/>
            <person name="Andreopoulos W.B."/>
            <person name="Clum A."/>
            <person name="Lindquist E."/>
            <person name="Daum C."/>
            <person name="Ramamoorthy G.K."/>
            <person name="Gryganskyi A."/>
            <person name="Culley D."/>
            <person name="Magnuson J.K."/>
            <person name="James T.Y."/>
            <person name="O'Malley M.A."/>
            <person name="Stajich J.E."/>
            <person name="Spatafora J.W."/>
            <person name="Visel A."/>
            <person name="Grigoriev I.V."/>
        </authorList>
    </citation>
    <scope>NUCLEOTIDE SEQUENCE [LARGE SCALE GENOMIC DNA]</scope>
    <source>
        <strain evidence="4 5">JEL800</strain>
    </source>
</reference>
<dbReference type="GO" id="GO:0003735">
    <property type="term" value="F:structural constituent of ribosome"/>
    <property type="evidence" value="ECO:0007669"/>
    <property type="project" value="InterPro"/>
</dbReference>
<keyword evidence="2 4" id="KW-0689">Ribosomal protein</keyword>
<dbReference type="PANTHER" id="PTHR12919:SF20">
    <property type="entry name" value="SMALL RIBOSOMAL SUBUNIT PROTEIN BS16M"/>
    <property type="match status" value="1"/>
</dbReference>
<gene>
    <name evidence="4" type="ORF">BCR33DRAFT_713585</name>
</gene>
<organism evidence="4 5">
    <name type="scientific">Rhizoclosmatium globosum</name>
    <dbReference type="NCBI Taxonomy" id="329046"/>
    <lineage>
        <taxon>Eukaryota</taxon>
        <taxon>Fungi</taxon>
        <taxon>Fungi incertae sedis</taxon>
        <taxon>Chytridiomycota</taxon>
        <taxon>Chytridiomycota incertae sedis</taxon>
        <taxon>Chytridiomycetes</taxon>
        <taxon>Chytridiales</taxon>
        <taxon>Chytriomycetaceae</taxon>
        <taxon>Rhizoclosmatium</taxon>
    </lineage>
</organism>
<dbReference type="InterPro" id="IPR023803">
    <property type="entry name" value="Ribosomal_bS16_dom_sf"/>
</dbReference>
<dbReference type="GO" id="GO:0005763">
    <property type="term" value="C:mitochondrial small ribosomal subunit"/>
    <property type="evidence" value="ECO:0007669"/>
    <property type="project" value="TreeGrafter"/>
</dbReference>
<dbReference type="SUPFAM" id="SSF54565">
    <property type="entry name" value="Ribosomal protein S16"/>
    <property type="match status" value="1"/>
</dbReference>
<protein>
    <submittedName>
        <fullName evidence="4">Ribosomal protein S16</fullName>
    </submittedName>
</protein>
<dbReference type="Proteomes" id="UP000193642">
    <property type="component" value="Unassembled WGS sequence"/>
</dbReference>
<proteinExistence type="inferred from homology"/>